<dbReference type="EMBL" id="CP109019">
    <property type="protein sequence ID" value="WUT84016.1"/>
    <property type="molecule type" value="Genomic_DNA"/>
</dbReference>
<accession>A0ABZ1XKG8</accession>
<dbReference type="RefSeq" id="WP_329400085.1">
    <property type="nucleotide sequence ID" value="NZ_CP109019.1"/>
</dbReference>
<evidence type="ECO:0000313" key="3">
    <source>
        <dbReference type="Proteomes" id="UP001432060"/>
    </source>
</evidence>
<sequence>MIAAVDPGSYASLAAVPVDHLVPVPDAVGLREAAALVHDAVTALALLDLTALKAGETVLITGASGGMGTLLVQLARSRGARVVGVARGAEKLSLVRELGAHEVVDAALPDWPRHAAAALGGGADVVLDGVGGALGAAAFPLTAPGGRFSAHGAPTGHGFATIPPEEAGRRSITLLGIADVQLPPARRVSLATQALEEAAAGRLRTVVGAVYPLERAGEAHGVIEGRGVVGKVLLSV</sequence>
<dbReference type="SUPFAM" id="SSF50129">
    <property type="entry name" value="GroES-like"/>
    <property type="match status" value="1"/>
</dbReference>
<gene>
    <name evidence="2" type="ORF">OG515_18365</name>
</gene>
<dbReference type="SUPFAM" id="SSF51735">
    <property type="entry name" value="NAD(P)-binding Rossmann-fold domains"/>
    <property type="match status" value="1"/>
</dbReference>
<keyword evidence="3" id="KW-1185">Reference proteome</keyword>
<dbReference type="InterPro" id="IPR036291">
    <property type="entry name" value="NAD(P)-bd_dom_sf"/>
</dbReference>
<dbReference type="Gene3D" id="3.40.50.720">
    <property type="entry name" value="NAD(P)-binding Rossmann-like Domain"/>
    <property type="match status" value="1"/>
</dbReference>
<evidence type="ECO:0000259" key="1">
    <source>
        <dbReference type="SMART" id="SM00829"/>
    </source>
</evidence>
<dbReference type="InterPro" id="IPR020843">
    <property type="entry name" value="ER"/>
</dbReference>
<proteinExistence type="predicted"/>
<dbReference type="Gene3D" id="3.90.180.10">
    <property type="entry name" value="Medium-chain alcohol dehydrogenases, catalytic domain"/>
    <property type="match status" value="1"/>
</dbReference>
<dbReference type="InterPro" id="IPR002364">
    <property type="entry name" value="Quin_OxRdtase/zeta-crystal_CS"/>
</dbReference>
<dbReference type="InterPro" id="IPR013149">
    <property type="entry name" value="ADH-like_C"/>
</dbReference>
<reference evidence="2" key="1">
    <citation type="submission" date="2022-10" db="EMBL/GenBank/DDBJ databases">
        <title>The complete genomes of actinobacterial strains from the NBC collection.</title>
        <authorList>
            <person name="Joergensen T.S."/>
            <person name="Alvarez Arevalo M."/>
            <person name="Sterndorff E.B."/>
            <person name="Faurdal D."/>
            <person name="Vuksanovic O."/>
            <person name="Mourched A.-S."/>
            <person name="Charusanti P."/>
            <person name="Shaw S."/>
            <person name="Blin K."/>
            <person name="Weber T."/>
        </authorList>
    </citation>
    <scope>NUCLEOTIDE SEQUENCE</scope>
    <source>
        <strain evidence="2">NBC_00668</strain>
    </source>
</reference>
<organism evidence="2 3">
    <name type="scientific">Streptomyces melanogenes</name>
    <dbReference type="NCBI Taxonomy" id="67326"/>
    <lineage>
        <taxon>Bacteria</taxon>
        <taxon>Bacillati</taxon>
        <taxon>Actinomycetota</taxon>
        <taxon>Actinomycetes</taxon>
        <taxon>Kitasatosporales</taxon>
        <taxon>Streptomycetaceae</taxon>
        <taxon>Streptomyces</taxon>
    </lineage>
</organism>
<dbReference type="InterPro" id="IPR011032">
    <property type="entry name" value="GroES-like_sf"/>
</dbReference>
<dbReference type="PANTHER" id="PTHR43677:SF4">
    <property type="entry name" value="QUINONE OXIDOREDUCTASE-LIKE PROTEIN 2"/>
    <property type="match status" value="1"/>
</dbReference>
<dbReference type="Pfam" id="PF00107">
    <property type="entry name" value="ADH_zinc_N"/>
    <property type="match status" value="1"/>
</dbReference>
<dbReference type="Proteomes" id="UP001432060">
    <property type="component" value="Chromosome"/>
</dbReference>
<evidence type="ECO:0000313" key="2">
    <source>
        <dbReference type="EMBL" id="WUT84016.1"/>
    </source>
</evidence>
<name>A0ABZ1XKG8_9ACTN</name>
<feature type="domain" description="Enoyl reductase (ER)" evidence="1">
    <location>
        <begin position="1"/>
        <end position="234"/>
    </location>
</feature>
<dbReference type="PROSITE" id="PS01162">
    <property type="entry name" value="QOR_ZETA_CRYSTAL"/>
    <property type="match status" value="1"/>
</dbReference>
<dbReference type="PANTHER" id="PTHR43677">
    <property type="entry name" value="SHORT-CHAIN DEHYDROGENASE/REDUCTASE"/>
    <property type="match status" value="1"/>
</dbReference>
<protein>
    <submittedName>
        <fullName evidence="2">Zinc-binding dehydrogenase</fullName>
    </submittedName>
</protein>
<dbReference type="InterPro" id="IPR051397">
    <property type="entry name" value="Zn-ADH-like_protein"/>
</dbReference>
<dbReference type="SMART" id="SM00829">
    <property type="entry name" value="PKS_ER"/>
    <property type="match status" value="1"/>
</dbReference>